<dbReference type="AlphaFoldDB" id="A0A9X5AT55"/>
<feature type="compositionally biased region" description="Gly residues" evidence="3">
    <location>
        <begin position="16"/>
        <end position="32"/>
    </location>
</feature>
<comment type="caution">
    <text evidence="5">The sequence shown here is derived from an EMBL/GenBank/DDBJ whole genome shotgun (WGS) entry which is preliminary data.</text>
</comment>
<feature type="DNA-binding region" description="H-T-H motif" evidence="2">
    <location>
        <begin position="155"/>
        <end position="174"/>
    </location>
</feature>
<dbReference type="InterPro" id="IPR009057">
    <property type="entry name" value="Homeodomain-like_sf"/>
</dbReference>
<dbReference type="PRINTS" id="PR00455">
    <property type="entry name" value="HTHTETR"/>
</dbReference>
<dbReference type="PANTHER" id="PTHR30055">
    <property type="entry name" value="HTH-TYPE TRANSCRIPTIONAL REGULATOR RUTR"/>
    <property type="match status" value="1"/>
</dbReference>
<proteinExistence type="predicted"/>
<feature type="region of interest" description="Disordered" evidence="3">
    <location>
        <begin position="49"/>
        <end position="89"/>
    </location>
</feature>
<feature type="region of interest" description="Disordered" evidence="3">
    <location>
        <begin position="1"/>
        <end position="35"/>
    </location>
</feature>
<sequence>MRGAGLRSVAPAGVGWPTGGRPLGGTSLGGAPTGHAALGRETLARKTLARTSLDHRARHRRAGSRSGDDGRIAPLHGPGSTPSALTPDRVSAADVRHLAPAPARPGAAGAQQGARMESTLHDLAPASVRRPPTTRERLLRAALTVFAEHGYAGASVRRICQRARTNPAAVKHYFGNKEGLYHEVLGLAAAAFAGEGDTPLADDDRSPEAMLRDMIRHQLRPVLRRNTIGRCLRVFAWEDLAPSRPYKQFLASGRSPVLATAATIARRVLPPEASQEEIAVATVWLMNQAMPFVRSREALGGAPFGLRFDAAAVDRIAERLTRLALAGLPGAARRLD</sequence>
<evidence type="ECO:0000256" key="1">
    <source>
        <dbReference type="ARBA" id="ARBA00023125"/>
    </source>
</evidence>
<dbReference type="Pfam" id="PF00440">
    <property type="entry name" value="TetR_N"/>
    <property type="match status" value="1"/>
</dbReference>
<dbReference type="SUPFAM" id="SSF48498">
    <property type="entry name" value="Tetracyclin repressor-like, C-terminal domain"/>
    <property type="match status" value="1"/>
</dbReference>
<keyword evidence="1 2" id="KW-0238">DNA-binding</keyword>
<dbReference type="Gene3D" id="1.10.10.60">
    <property type="entry name" value="Homeodomain-like"/>
    <property type="match status" value="1"/>
</dbReference>
<dbReference type="GO" id="GO:0000976">
    <property type="term" value="F:transcription cis-regulatory region binding"/>
    <property type="evidence" value="ECO:0007669"/>
    <property type="project" value="TreeGrafter"/>
</dbReference>
<dbReference type="InterPro" id="IPR015292">
    <property type="entry name" value="Tscrpt_reg_YbiH_C"/>
</dbReference>
<feature type="domain" description="HTH tetR-type" evidence="4">
    <location>
        <begin position="132"/>
        <end position="192"/>
    </location>
</feature>
<dbReference type="PROSITE" id="PS50977">
    <property type="entry name" value="HTH_TETR_2"/>
    <property type="match status" value="1"/>
</dbReference>
<evidence type="ECO:0000313" key="6">
    <source>
        <dbReference type="Proteomes" id="UP000438991"/>
    </source>
</evidence>
<organism evidence="5 6">
    <name type="scientific">Rhodoplanes serenus</name>
    <dbReference type="NCBI Taxonomy" id="200615"/>
    <lineage>
        <taxon>Bacteria</taxon>
        <taxon>Pseudomonadati</taxon>
        <taxon>Pseudomonadota</taxon>
        <taxon>Alphaproteobacteria</taxon>
        <taxon>Hyphomicrobiales</taxon>
        <taxon>Nitrobacteraceae</taxon>
        <taxon>Rhodoplanes</taxon>
    </lineage>
</organism>
<dbReference type="Proteomes" id="UP000438991">
    <property type="component" value="Unassembled WGS sequence"/>
</dbReference>
<reference evidence="5 6" key="1">
    <citation type="submission" date="2019-11" db="EMBL/GenBank/DDBJ databases">
        <title>Whole-genome sequence of Rhodoplanes serenus DSM 18633, type strain.</title>
        <authorList>
            <person name="Kyndt J.A."/>
            <person name="Meyer T.E."/>
        </authorList>
    </citation>
    <scope>NUCLEOTIDE SEQUENCE [LARGE SCALE GENOMIC DNA]</scope>
    <source>
        <strain evidence="5 6">DSM 18633</strain>
    </source>
</reference>
<evidence type="ECO:0000256" key="3">
    <source>
        <dbReference type="SAM" id="MobiDB-lite"/>
    </source>
</evidence>
<dbReference type="SUPFAM" id="SSF46689">
    <property type="entry name" value="Homeodomain-like"/>
    <property type="match status" value="1"/>
</dbReference>
<protein>
    <submittedName>
        <fullName evidence="5">DUF1956 domain-containing protein</fullName>
    </submittedName>
</protein>
<dbReference type="InterPro" id="IPR001647">
    <property type="entry name" value="HTH_TetR"/>
</dbReference>
<dbReference type="InterPro" id="IPR050109">
    <property type="entry name" value="HTH-type_TetR-like_transc_reg"/>
</dbReference>
<dbReference type="InterPro" id="IPR036271">
    <property type="entry name" value="Tet_transcr_reg_TetR-rel_C_sf"/>
</dbReference>
<dbReference type="PANTHER" id="PTHR30055:SF235">
    <property type="entry name" value="TRANSCRIPTIONAL REGULATORY PROTEIN"/>
    <property type="match status" value="1"/>
</dbReference>
<evidence type="ECO:0000313" key="5">
    <source>
        <dbReference type="EMBL" id="MTW16683.1"/>
    </source>
</evidence>
<dbReference type="Pfam" id="PF09209">
    <property type="entry name" value="CecR_C"/>
    <property type="match status" value="1"/>
</dbReference>
<dbReference type="Gene3D" id="1.10.357.10">
    <property type="entry name" value="Tetracycline Repressor, domain 2"/>
    <property type="match status" value="1"/>
</dbReference>
<gene>
    <name evidence="5" type="ORF">GJ689_10760</name>
</gene>
<evidence type="ECO:0000256" key="2">
    <source>
        <dbReference type="PROSITE-ProRule" id="PRU00335"/>
    </source>
</evidence>
<evidence type="ECO:0000259" key="4">
    <source>
        <dbReference type="PROSITE" id="PS50977"/>
    </source>
</evidence>
<dbReference type="GO" id="GO:0003700">
    <property type="term" value="F:DNA-binding transcription factor activity"/>
    <property type="evidence" value="ECO:0007669"/>
    <property type="project" value="TreeGrafter"/>
</dbReference>
<dbReference type="EMBL" id="WNKV01000007">
    <property type="protein sequence ID" value="MTW16683.1"/>
    <property type="molecule type" value="Genomic_DNA"/>
</dbReference>
<name>A0A9X5AT55_9BRAD</name>
<accession>A0A9X5AT55</accession>